<gene>
    <name evidence="1" type="ORF">SDC9_15164</name>
</gene>
<name>A0A644TT47_9ZZZZ</name>
<protein>
    <submittedName>
        <fullName evidence="1">Uncharacterized protein</fullName>
    </submittedName>
</protein>
<dbReference type="AlphaFoldDB" id="A0A644TT47"/>
<dbReference type="EMBL" id="VSSQ01000047">
    <property type="protein sequence ID" value="MPL69422.1"/>
    <property type="molecule type" value="Genomic_DNA"/>
</dbReference>
<proteinExistence type="predicted"/>
<reference evidence="1" key="1">
    <citation type="submission" date="2019-08" db="EMBL/GenBank/DDBJ databases">
        <authorList>
            <person name="Kucharzyk K."/>
            <person name="Murdoch R.W."/>
            <person name="Higgins S."/>
            <person name="Loffler F."/>
        </authorList>
    </citation>
    <scope>NUCLEOTIDE SEQUENCE</scope>
</reference>
<accession>A0A644TT47</accession>
<evidence type="ECO:0000313" key="1">
    <source>
        <dbReference type="EMBL" id="MPL69422.1"/>
    </source>
</evidence>
<comment type="caution">
    <text evidence="1">The sequence shown here is derived from an EMBL/GenBank/DDBJ whole genome shotgun (WGS) entry which is preliminary data.</text>
</comment>
<sequence length="113" mass="13618">MIKFEDKLHITEQDLEYFKTEWLNRVDSVEEKERYRFHLDNDIIKVLFLTTHHHEDGTKSTSSTGLNFVKIKHSWADYISYHCYDSRRNLVFDSELFFMDNCKITQHNLKGGK</sequence>
<organism evidence="1">
    <name type="scientific">bioreactor metagenome</name>
    <dbReference type="NCBI Taxonomy" id="1076179"/>
    <lineage>
        <taxon>unclassified sequences</taxon>
        <taxon>metagenomes</taxon>
        <taxon>ecological metagenomes</taxon>
    </lineage>
</organism>